<keyword evidence="5 7" id="KW-0449">Lipoprotein</keyword>
<dbReference type="RefSeq" id="WP_053195829.1">
    <property type="nucleotide sequence ID" value="NZ_CP011409.1"/>
</dbReference>
<dbReference type="HAMAP" id="MF_01186">
    <property type="entry name" value="LPS_assembly_LptE"/>
    <property type="match status" value="1"/>
</dbReference>
<comment type="subunit">
    <text evidence="6">Component of the lipopolysaccharide transport and assembly complex. Interacts with LptD.</text>
</comment>
<sequence length="179" mass="20290">MPFQLHQRKVLQWFLMLLAAVTLSACGFHMRGPANLPFKTIFLGFADNSQLGTELKRYIRASGVEVVSDKDEAEAVLQVIADTREKKILTLNTNGRVREYSLYQRFSFLVRDNKGAVLIPPTNITLKRDITYDENQELAKQAEEVLLYRDMQSDLVQQILRRLSASKTATAGTADPVEE</sequence>
<keyword evidence="3" id="KW-0564">Palmitate</keyword>
<reference evidence="8" key="1">
    <citation type="journal article" date="2015" name="Genome Announc.">
        <title>Complete Genome Sequence of Herbaspirillum hiltneri N3 (DSM 17495), Isolated from Surface-Sterilized Wheat Roots.</title>
        <authorList>
            <person name="Guizelini D."/>
            <person name="Saizaki P.M."/>
            <person name="Coimbra N.A."/>
            <person name="Weiss V.A."/>
            <person name="Faoro H."/>
            <person name="Sfeir M.Z."/>
            <person name="Baura V.A."/>
            <person name="Monteiro R.A."/>
            <person name="Chubatsu L.S."/>
            <person name="Souza E.M."/>
            <person name="Cruz L.M."/>
            <person name="Pedrosa F.O."/>
            <person name="Raittz R.T."/>
            <person name="Marchaukoski J.N."/>
            <person name="Steffens M.B."/>
        </authorList>
    </citation>
    <scope>NUCLEOTIDE SEQUENCE [LARGE SCALE GENOMIC DNA]</scope>
    <source>
        <strain evidence="8">N3</strain>
    </source>
</reference>
<dbReference type="EMBL" id="CP011409">
    <property type="protein sequence ID" value="AKZ62322.1"/>
    <property type="molecule type" value="Genomic_DNA"/>
</dbReference>
<dbReference type="PANTHER" id="PTHR38098:SF1">
    <property type="entry name" value="LPS-ASSEMBLY LIPOPROTEIN LPTE"/>
    <property type="match status" value="1"/>
</dbReference>
<evidence type="ECO:0000256" key="4">
    <source>
        <dbReference type="ARBA" id="ARBA00023237"/>
    </source>
</evidence>
<keyword evidence="4 6" id="KW-0998">Cell outer membrane</keyword>
<accession>A0ABN4HUP0</accession>
<dbReference type="InterPro" id="IPR007485">
    <property type="entry name" value="LPS_assembly_LptE"/>
</dbReference>
<evidence type="ECO:0000313" key="7">
    <source>
        <dbReference type="EMBL" id="AKZ62322.1"/>
    </source>
</evidence>
<protein>
    <recommendedName>
        <fullName evidence="6">LPS-assembly lipoprotein LptE</fullName>
    </recommendedName>
</protein>
<dbReference type="Proteomes" id="UP000063429">
    <property type="component" value="Chromosome"/>
</dbReference>
<gene>
    <name evidence="6" type="primary">lptE</name>
    <name evidence="7" type="ORF">F506_06255</name>
</gene>
<dbReference type="PANTHER" id="PTHR38098">
    <property type="entry name" value="LPS-ASSEMBLY LIPOPROTEIN LPTE"/>
    <property type="match status" value="1"/>
</dbReference>
<evidence type="ECO:0000256" key="6">
    <source>
        <dbReference type="HAMAP-Rule" id="MF_01186"/>
    </source>
</evidence>
<evidence type="ECO:0000256" key="3">
    <source>
        <dbReference type="ARBA" id="ARBA00023139"/>
    </source>
</evidence>
<dbReference type="Pfam" id="PF04390">
    <property type="entry name" value="LptE"/>
    <property type="match status" value="1"/>
</dbReference>
<evidence type="ECO:0000256" key="1">
    <source>
        <dbReference type="ARBA" id="ARBA00022729"/>
    </source>
</evidence>
<dbReference type="Gene3D" id="3.30.160.150">
    <property type="entry name" value="Lipoprotein like domain"/>
    <property type="match status" value="1"/>
</dbReference>
<comment type="similarity">
    <text evidence="6">Belongs to the LptE lipoprotein family.</text>
</comment>
<keyword evidence="2 6" id="KW-0472">Membrane</keyword>
<keyword evidence="1" id="KW-0732">Signal</keyword>
<evidence type="ECO:0000256" key="2">
    <source>
        <dbReference type="ARBA" id="ARBA00023136"/>
    </source>
</evidence>
<comment type="function">
    <text evidence="6">Together with LptD, is involved in the assembly of lipopolysaccharide (LPS) at the surface of the outer membrane. Required for the proper assembly of LptD. Binds LPS and may serve as the LPS recognition site at the outer membrane.</text>
</comment>
<keyword evidence="8" id="KW-1185">Reference proteome</keyword>
<name>A0ABN4HUP0_9BURK</name>
<evidence type="ECO:0000256" key="5">
    <source>
        <dbReference type="ARBA" id="ARBA00023288"/>
    </source>
</evidence>
<proteinExistence type="inferred from homology"/>
<evidence type="ECO:0000313" key="8">
    <source>
        <dbReference type="Proteomes" id="UP000063429"/>
    </source>
</evidence>
<organism evidence="7 8">
    <name type="scientific">Herbaspirillum hiltneri N3</name>
    <dbReference type="NCBI Taxonomy" id="1262470"/>
    <lineage>
        <taxon>Bacteria</taxon>
        <taxon>Pseudomonadati</taxon>
        <taxon>Pseudomonadota</taxon>
        <taxon>Betaproteobacteria</taxon>
        <taxon>Burkholderiales</taxon>
        <taxon>Oxalobacteraceae</taxon>
        <taxon>Herbaspirillum</taxon>
    </lineage>
</organism>